<feature type="site" description="Transition state stabilizer" evidence="9">
    <location>
        <position position="232"/>
    </location>
</feature>
<evidence type="ECO:0000313" key="11">
    <source>
        <dbReference type="EMBL" id="MFC0261414.1"/>
    </source>
</evidence>
<reference evidence="11 12" key="1">
    <citation type="submission" date="2024-09" db="EMBL/GenBank/DDBJ databases">
        <authorList>
            <person name="Sun Q."/>
            <person name="Mori K."/>
        </authorList>
    </citation>
    <scope>NUCLEOTIDE SEQUENCE [LARGE SCALE GENOMIC DNA]</scope>
    <source>
        <strain evidence="11 12">CCM 7650</strain>
    </source>
</reference>
<dbReference type="Pfam" id="PF00696">
    <property type="entry name" value="AA_kinase"/>
    <property type="match status" value="1"/>
</dbReference>
<feature type="binding site" evidence="9">
    <location>
        <position position="170"/>
    </location>
    <ligand>
        <name>substrate</name>
    </ligand>
</feature>
<evidence type="ECO:0000256" key="2">
    <source>
        <dbReference type="ARBA" id="ARBA00022571"/>
    </source>
</evidence>
<evidence type="ECO:0000259" key="10">
    <source>
        <dbReference type="Pfam" id="PF00696"/>
    </source>
</evidence>
<dbReference type="Gene3D" id="3.40.1160.10">
    <property type="entry name" value="Acetylglutamate kinase-like"/>
    <property type="match status" value="1"/>
</dbReference>
<proteinExistence type="inferred from homology"/>
<evidence type="ECO:0000256" key="8">
    <source>
        <dbReference type="ARBA" id="ARBA00048141"/>
    </source>
</evidence>
<evidence type="ECO:0000256" key="4">
    <source>
        <dbReference type="ARBA" id="ARBA00022679"/>
    </source>
</evidence>
<dbReference type="PANTHER" id="PTHR23342:SF0">
    <property type="entry name" value="N-ACETYLGLUTAMATE SYNTHASE, MITOCHONDRIAL"/>
    <property type="match status" value="1"/>
</dbReference>
<dbReference type="EC" id="2.7.2.8" evidence="9"/>
<dbReference type="GO" id="GO:0003991">
    <property type="term" value="F:acetylglutamate kinase activity"/>
    <property type="evidence" value="ECO:0007669"/>
    <property type="project" value="UniProtKB-EC"/>
</dbReference>
<evidence type="ECO:0000256" key="5">
    <source>
        <dbReference type="ARBA" id="ARBA00022741"/>
    </source>
</evidence>
<dbReference type="SUPFAM" id="SSF53633">
    <property type="entry name" value="Carbamate kinase-like"/>
    <property type="match status" value="1"/>
</dbReference>
<feature type="binding site" evidence="9">
    <location>
        <begin position="44"/>
        <end position="45"/>
    </location>
    <ligand>
        <name>substrate</name>
    </ligand>
</feature>
<keyword evidence="3 9" id="KW-0028">Amino-acid biosynthesis</keyword>
<name>A0ABV6FP55_9BACT</name>
<dbReference type="CDD" id="cd04238">
    <property type="entry name" value="AAK_NAGK-like"/>
    <property type="match status" value="1"/>
</dbReference>
<comment type="pathway">
    <text evidence="1 9">Amino-acid biosynthesis; L-arginine biosynthesis; N(2)-acetyl-L-ornithine from L-glutamate: step 2/4.</text>
</comment>
<evidence type="ECO:0000313" key="12">
    <source>
        <dbReference type="Proteomes" id="UP001589797"/>
    </source>
</evidence>
<evidence type="ECO:0000256" key="6">
    <source>
        <dbReference type="ARBA" id="ARBA00022777"/>
    </source>
</evidence>
<dbReference type="Proteomes" id="UP001589797">
    <property type="component" value="Unassembled WGS sequence"/>
</dbReference>
<keyword evidence="4 9" id="KW-0808">Transferase</keyword>
<comment type="catalytic activity">
    <reaction evidence="8 9">
        <text>N-acetyl-L-glutamate + ATP = N-acetyl-L-glutamyl 5-phosphate + ADP</text>
        <dbReference type="Rhea" id="RHEA:14629"/>
        <dbReference type="ChEBI" id="CHEBI:30616"/>
        <dbReference type="ChEBI" id="CHEBI:44337"/>
        <dbReference type="ChEBI" id="CHEBI:57936"/>
        <dbReference type="ChEBI" id="CHEBI:456216"/>
        <dbReference type="EC" id="2.7.2.8"/>
    </reaction>
</comment>
<dbReference type="PIRSF" id="PIRSF000728">
    <property type="entry name" value="NAGK"/>
    <property type="match status" value="1"/>
</dbReference>
<gene>
    <name evidence="9 11" type="primary">argB</name>
    <name evidence="11" type="ORF">ACFFIP_01880</name>
</gene>
<feature type="domain" description="Aspartate/glutamate/uridylate kinase" evidence="10">
    <location>
        <begin position="6"/>
        <end position="251"/>
    </location>
</feature>
<evidence type="ECO:0000256" key="1">
    <source>
        <dbReference type="ARBA" id="ARBA00004828"/>
    </source>
</evidence>
<dbReference type="NCBIfam" id="TIGR00761">
    <property type="entry name" value="argB"/>
    <property type="match status" value="1"/>
</dbReference>
<dbReference type="RefSeq" id="WP_382385864.1">
    <property type="nucleotide sequence ID" value="NZ_JBHLWI010000004.1"/>
</dbReference>
<organism evidence="11 12">
    <name type="scientific">Fontibacter flavus</name>
    <dbReference type="NCBI Taxonomy" id="654838"/>
    <lineage>
        <taxon>Bacteria</taxon>
        <taxon>Pseudomonadati</taxon>
        <taxon>Bacteroidota</taxon>
        <taxon>Cytophagia</taxon>
        <taxon>Cytophagales</taxon>
        <taxon>Cyclobacteriaceae</taxon>
        <taxon>Fontibacter</taxon>
    </lineage>
</organism>
<protein>
    <recommendedName>
        <fullName evidence="9">Acetylglutamate kinase</fullName>
        <ecNumber evidence="9">2.7.2.8</ecNumber>
    </recommendedName>
    <alternativeName>
        <fullName evidence="9">N-acetyl-L-glutamate 5-phosphotransferase</fullName>
    </alternativeName>
    <alternativeName>
        <fullName evidence="9">NAG kinase</fullName>
        <shortName evidence="9">NAGK</shortName>
    </alternativeName>
</protein>
<evidence type="ECO:0000256" key="9">
    <source>
        <dbReference type="HAMAP-Rule" id="MF_00082"/>
    </source>
</evidence>
<keyword evidence="5 9" id="KW-0547">Nucleotide-binding</keyword>
<sequence length="276" mass="30141">MLSSKLLIKYGGNAMINQQLQIQIAQTLKQLSDTGHEIVLVHGGGPFINRALEKAQINSEFIQGQRQTSPEAFKEIQKTLIGEVNANLVTTFSQYGVKAIGLSGLDNQTVTVKQKKLQLSLSDGTNKEVDLGRVGEITTINPELISTLSQNKFIPVMASIGADQNGLGYNINADDFAGEIAAAIKADYYISLTDVEGLYRHYPDPHSIVRTISLQELPQLYGSVIQGGMIPKIQSCENALKKGVKNAVILNGTKPEQLLHYFETEEKIGTTIKKQS</sequence>
<dbReference type="InterPro" id="IPR004662">
    <property type="entry name" value="AcgluKinase_fam"/>
</dbReference>
<feature type="site" description="Transition state stabilizer" evidence="9">
    <location>
        <position position="9"/>
    </location>
</feature>
<accession>A0ABV6FP55</accession>
<dbReference type="PRINTS" id="PR00474">
    <property type="entry name" value="GLU5KINASE"/>
</dbReference>
<keyword evidence="7 9" id="KW-0067">ATP-binding</keyword>
<keyword evidence="2 9" id="KW-0055">Arginine biosynthesis</keyword>
<dbReference type="InterPro" id="IPR037528">
    <property type="entry name" value="ArgB"/>
</dbReference>
<comment type="similarity">
    <text evidence="9">Belongs to the acetylglutamate kinase family. ArgB subfamily.</text>
</comment>
<dbReference type="EMBL" id="JBHLWI010000004">
    <property type="protein sequence ID" value="MFC0261414.1"/>
    <property type="molecule type" value="Genomic_DNA"/>
</dbReference>
<comment type="caution">
    <text evidence="11">The sequence shown here is derived from an EMBL/GenBank/DDBJ whole genome shotgun (WGS) entry which is preliminary data.</text>
</comment>
<keyword evidence="9" id="KW-0963">Cytoplasm</keyword>
<dbReference type="InterPro" id="IPR001057">
    <property type="entry name" value="Glu/AcGlu_kinase"/>
</dbReference>
<keyword evidence="12" id="KW-1185">Reference proteome</keyword>
<evidence type="ECO:0000256" key="7">
    <source>
        <dbReference type="ARBA" id="ARBA00022840"/>
    </source>
</evidence>
<comment type="function">
    <text evidence="9">Catalyzes the ATP-dependent phosphorylation of N-acetyl-L-glutamate.</text>
</comment>
<evidence type="ECO:0000256" key="3">
    <source>
        <dbReference type="ARBA" id="ARBA00022605"/>
    </source>
</evidence>
<comment type="subcellular location">
    <subcellularLocation>
        <location evidence="9">Cytoplasm</location>
    </subcellularLocation>
</comment>
<dbReference type="InterPro" id="IPR001048">
    <property type="entry name" value="Asp/Glu/Uridylate_kinase"/>
</dbReference>
<feature type="binding site" evidence="9">
    <location>
        <position position="66"/>
    </location>
    <ligand>
        <name>substrate</name>
    </ligand>
</feature>
<keyword evidence="6 9" id="KW-0418">Kinase</keyword>
<dbReference type="InterPro" id="IPR036393">
    <property type="entry name" value="AceGlu_kinase-like_sf"/>
</dbReference>
<dbReference type="PANTHER" id="PTHR23342">
    <property type="entry name" value="N-ACETYLGLUTAMATE SYNTHASE"/>
    <property type="match status" value="1"/>
</dbReference>
<dbReference type="HAMAP" id="MF_00082">
    <property type="entry name" value="ArgB"/>
    <property type="match status" value="1"/>
</dbReference>